<dbReference type="RefSeq" id="WP_130923910.1">
    <property type="nucleotide sequence ID" value="NZ_JAANOM010000003.1"/>
</dbReference>
<proteinExistence type="inferred from homology"/>
<dbReference type="PANTHER" id="PTHR33795:SF1">
    <property type="entry name" value="INSERTION ELEMENT IS150 PROTEIN INSJ"/>
    <property type="match status" value="1"/>
</dbReference>
<dbReference type="Proteomes" id="UP000293583">
    <property type="component" value="Unassembled WGS sequence"/>
</dbReference>
<evidence type="ECO:0000259" key="2">
    <source>
        <dbReference type="Pfam" id="PF13518"/>
    </source>
</evidence>
<dbReference type="InterPro" id="IPR036388">
    <property type="entry name" value="WH-like_DNA-bd_sf"/>
</dbReference>
<dbReference type="Gene3D" id="1.10.10.10">
    <property type="entry name" value="Winged helix-like DNA-binding domain superfamily/Winged helix DNA-binding domain"/>
    <property type="match status" value="2"/>
</dbReference>
<gene>
    <name evidence="3" type="ORF">EWU20_11270</name>
</gene>
<dbReference type="SUPFAM" id="SSF48295">
    <property type="entry name" value="TrpR-like"/>
    <property type="match status" value="1"/>
</dbReference>
<feature type="domain" description="Insertion element IS150 protein InsJ-like helix-turn-helix" evidence="2">
    <location>
        <begin position="67"/>
        <end position="118"/>
    </location>
</feature>
<comment type="caution">
    <text evidence="3">The sequence shown here is derived from an EMBL/GenBank/DDBJ whole genome shotgun (WGS) entry which is preliminary data.</text>
</comment>
<comment type="similarity">
    <text evidence="1">Belongs to the IS150/IS1296 orfA family.</text>
</comment>
<dbReference type="InterPro" id="IPR052057">
    <property type="entry name" value="IS150/IS1296_orfA-like"/>
</dbReference>
<dbReference type="AlphaFoldDB" id="A0A4Q9BAB6"/>
<dbReference type="InterPro" id="IPR010921">
    <property type="entry name" value="Trp_repressor/repl_initiator"/>
</dbReference>
<organism evidence="3 4">
    <name type="scientific">Aquirufa antheringensis</name>
    <dbReference type="NCBI Taxonomy" id="2516559"/>
    <lineage>
        <taxon>Bacteria</taxon>
        <taxon>Pseudomonadati</taxon>
        <taxon>Bacteroidota</taxon>
        <taxon>Cytophagia</taxon>
        <taxon>Cytophagales</taxon>
        <taxon>Flectobacillaceae</taxon>
        <taxon>Aquirufa</taxon>
    </lineage>
</organism>
<sequence>MSRKVKYSYEVKLSCVKALVEDHQLISSVCVRYGVSRRLLVRWLTIYRQLGPSGLESKQYQSFSPAFKLKVLHAIEKQGLSLSQACLKFSIGSDASILKWQRQWKELGMEGLVNKPKGQKPMDKPKYAKKLKFKHPLTREQELLLELESLRAENAYLKKLQALIQAEEEANKRKPFKN</sequence>
<reference evidence="3 4" key="1">
    <citation type="submission" date="2019-02" db="EMBL/GenBank/DDBJ databases">
        <title>Genome of a new Bacteroidetes strain.</title>
        <authorList>
            <person name="Pitt A."/>
        </authorList>
    </citation>
    <scope>NUCLEOTIDE SEQUENCE [LARGE SCALE GENOMIC DNA]</scope>
    <source>
        <strain evidence="3 4">103A-SOEBACH</strain>
    </source>
</reference>
<keyword evidence="4" id="KW-1185">Reference proteome</keyword>
<dbReference type="GO" id="GO:0043565">
    <property type="term" value="F:sequence-specific DNA binding"/>
    <property type="evidence" value="ECO:0007669"/>
    <property type="project" value="InterPro"/>
</dbReference>
<evidence type="ECO:0000313" key="3">
    <source>
        <dbReference type="EMBL" id="TBH70178.1"/>
    </source>
</evidence>
<accession>A0A4Q9BAB6</accession>
<dbReference type="InterPro" id="IPR002514">
    <property type="entry name" value="Transposase_8"/>
</dbReference>
<dbReference type="InterPro" id="IPR055247">
    <property type="entry name" value="InsJ-like_HTH"/>
</dbReference>
<protein>
    <submittedName>
        <fullName evidence="3">Transposase</fullName>
    </submittedName>
</protein>
<dbReference type="GO" id="GO:0004803">
    <property type="term" value="F:transposase activity"/>
    <property type="evidence" value="ECO:0007669"/>
    <property type="project" value="InterPro"/>
</dbReference>
<dbReference type="PANTHER" id="PTHR33795">
    <property type="entry name" value="INSERTION ELEMENT IS150 PROTEIN INSJ"/>
    <property type="match status" value="1"/>
</dbReference>
<dbReference type="Pfam" id="PF01527">
    <property type="entry name" value="HTH_Tnp_1"/>
    <property type="match status" value="1"/>
</dbReference>
<dbReference type="EMBL" id="SEWY01000010">
    <property type="protein sequence ID" value="TBH70178.1"/>
    <property type="molecule type" value="Genomic_DNA"/>
</dbReference>
<evidence type="ECO:0000313" key="4">
    <source>
        <dbReference type="Proteomes" id="UP000293583"/>
    </source>
</evidence>
<dbReference type="Pfam" id="PF13518">
    <property type="entry name" value="HTH_28"/>
    <property type="match status" value="1"/>
</dbReference>
<name>A0A4Q9BAB6_9BACT</name>
<dbReference type="InterPro" id="IPR009057">
    <property type="entry name" value="Homeodomain-like_sf"/>
</dbReference>
<dbReference type="GO" id="GO:0006313">
    <property type="term" value="P:DNA transposition"/>
    <property type="evidence" value="ECO:0007669"/>
    <property type="project" value="InterPro"/>
</dbReference>
<evidence type="ECO:0000256" key="1">
    <source>
        <dbReference type="ARBA" id="ARBA00038232"/>
    </source>
</evidence>
<dbReference type="OrthoDB" id="930609at2"/>
<dbReference type="SUPFAM" id="SSF46689">
    <property type="entry name" value="Homeodomain-like"/>
    <property type="match status" value="1"/>
</dbReference>